<organism evidence="2 3">
    <name type="scientific">Paucilactobacillus suebicus DSM 5007 = KCTC 3549</name>
    <dbReference type="NCBI Taxonomy" id="1423807"/>
    <lineage>
        <taxon>Bacteria</taxon>
        <taxon>Bacillati</taxon>
        <taxon>Bacillota</taxon>
        <taxon>Bacilli</taxon>
        <taxon>Lactobacillales</taxon>
        <taxon>Lactobacillaceae</taxon>
        <taxon>Paucilactobacillus</taxon>
    </lineage>
</organism>
<accession>A0A0R1W666</accession>
<dbReference type="Proteomes" id="UP000051820">
    <property type="component" value="Unassembled WGS sequence"/>
</dbReference>
<comment type="caution">
    <text evidence="2">The sequence shown here is derived from an EMBL/GenBank/DDBJ whole genome shotgun (WGS) entry which is preliminary data.</text>
</comment>
<dbReference type="eggNOG" id="ENOG5031A6V">
    <property type="taxonomic scope" value="Bacteria"/>
</dbReference>
<protein>
    <recommendedName>
        <fullName evidence="4">HXXEE domain-containing protein</fullName>
    </recommendedName>
</protein>
<feature type="transmembrane region" description="Helical" evidence="1">
    <location>
        <begin position="15"/>
        <end position="34"/>
    </location>
</feature>
<gene>
    <name evidence="2" type="ORF">FD16_GL000977</name>
</gene>
<name>A0A0R1W666_9LACO</name>
<dbReference type="PATRIC" id="fig|1423807.3.peg.994"/>
<evidence type="ECO:0008006" key="4">
    <source>
        <dbReference type="Google" id="ProtNLM"/>
    </source>
</evidence>
<feature type="transmembrane region" description="Helical" evidence="1">
    <location>
        <begin position="140"/>
        <end position="160"/>
    </location>
</feature>
<evidence type="ECO:0000313" key="2">
    <source>
        <dbReference type="EMBL" id="KRM11161.1"/>
    </source>
</evidence>
<dbReference type="Pfam" id="PF13787">
    <property type="entry name" value="HXXEE"/>
    <property type="match status" value="1"/>
</dbReference>
<sequence length="224" mass="26582">MTRKEDFQMNFFIKYWYRFSTVIFILMVIWMIVFRPQFDKTQLLLIFNLMALFEHQFEEYQFPGGAPMIINRVVYDEKQLPDRYPGNSLSICLVNTSAWVIYLISIIFSNVYWLGLGVILFSLFQILGHALEMNIKLHTWYNPGLATTLLLFLPLGWYFISYLTRNGLINGYDWLFAVLMLLACIVITIVLPVQSLKNRQTKYPIDEWQVRRYKQVINFAQIGK</sequence>
<reference evidence="2 3" key="1">
    <citation type="journal article" date="2015" name="Genome Announc.">
        <title>Expanding the biotechnology potential of lactobacilli through comparative genomics of 213 strains and associated genera.</title>
        <authorList>
            <person name="Sun Z."/>
            <person name="Harris H.M."/>
            <person name="McCann A."/>
            <person name="Guo C."/>
            <person name="Argimon S."/>
            <person name="Zhang W."/>
            <person name="Yang X."/>
            <person name="Jeffery I.B."/>
            <person name="Cooney J.C."/>
            <person name="Kagawa T.F."/>
            <person name="Liu W."/>
            <person name="Song Y."/>
            <person name="Salvetti E."/>
            <person name="Wrobel A."/>
            <person name="Rasinkangas P."/>
            <person name="Parkhill J."/>
            <person name="Rea M.C."/>
            <person name="O'Sullivan O."/>
            <person name="Ritari J."/>
            <person name="Douillard F.P."/>
            <person name="Paul Ross R."/>
            <person name="Yang R."/>
            <person name="Briner A.E."/>
            <person name="Felis G.E."/>
            <person name="de Vos W.M."/>
            <person name="Barrangou R."/>
            <person name="Klaenhammer T.R."/>
            <person name="Caufield P.W."/>
            <person name="Cui Y."/>
            <person name="Zhang H."/>
            <person name="O'Toole P.W."/>
        </authorList>
    </citation>
    <scope>NUCLEOTIDE SEQUENCE [LARGE SCALE GENOMIC DNA]</scope>
    <source>
        <strain evidence="2 3">DSM 5007</strain>
    </source>
</reference>
<feature type="transmembrane region" description="Helical" evidence="1">
    <location>
        <begin position="172"/>
        <end position="193"/>
    </location>
</feature>
<evidence type="ECO:0000313" key="3">
    <source>
        <dbReference type="Proteomes" id="UP000051820"/>
    </source>
</evidence>
<evidence type="ECO:0000256" key="1">
    <source>
        <dbReference type="SAM" id="Phobius"/>
    </source>
</evidence>
<dbReference type="EMBL" id="AZGF01000022">
    <property type="protein sequence ID" value="KRM11161.1"/>
    <property type="molecule type" value="Genomic_DNA"/>
</dbReference>
<keyword evidence="1" id="KW-0472">Membrane</keyword>
<keyword evidence="1" id="KW-1133">Transmembrane helix</keyword>
<keyword evidence="1" id="KW-0812">Transmembrane</keyword>
<dbReference type="STRING" id="1423807.FD16_GL000977"/>
<dbReference type="InterPro" id="IPR025671">
    <property type="entry name" value="HXXEE"/>
</dbReference>
<keyword evidence="3" id="KW-1185">Reference proteome</keyword>
<dbReference type="AlphaFoldDB" id="A0A0R1W666"/>
<feature type="transmembrane region" description="Helical" evidence="1">
    <location>
        <begin position="111"/>
        <end position="128"/>
    </location>
</feature>
<proteinExistence type="predicted"/>